<dbReference type="AlphaFoldDB" id="A0AAV7YLA0"/>
<comment type="caution">
    <text evidence="2">The sequence shown here is derived from an EMBL/GenBank/DDBJ whole genome shotgun (WGS) entry which is preliminary data.</text>
</comment>
<sequence length="998" mass="119582">MKYGNISTYEERNFGHINEVGRKNKLIFKTTEEFLSVLEIFSLINNPIPLRVLRRGEREIEIWDESFNILTYQETFLRKIRKIHQSIKMLKYDRKNRPKFIEKGRSPQENSEITLKIATLNVGGIGRDEKILEMEKFIFTNNIDIALIQETKRKNTPYLRKYRAISKKSYGNNGTKGGLTILFKPFLRLFINEKLIDHEDFMGINLNNITIINCYGRQKDPEGKIDFVGIFKNKIKEISENWKIEKILIGGDFNLNNEQMGKITELRKNNFQIIQNEIPSRVRNIDHLVMKNIRLKERINKCLITPLIPKEKQRIKIKKKIKNKENEKIELIRLSDHKMVINEIKIEKDLEIREIFSCRDESKFQEEFISNFENEELNKENFSKFQQKFRKKIHLIQDIKYDDYITLQKMIDFISDPSTKKIIIREKTKNWDKILKKINTEFKLNNINWWKHYNQIRGNNLKMIKNNPKMEREYKEHIDTIKKKINKKFLKEIENTKPFYETEKKPLKPLNFFEKEEIEGQLKWIKNKSVKQFDKIFLYKKDTKKKEDQKYQQNYSKFITTLQRIFQTWIKNPNKNNLNFIKERDLLFIHKKGDEGVTLNYRPISINNALARIFLKLVYKKIEQSWDHIDPLQFGFRKKFDTRIAVKNYLYKFNEEKKKRKKNHTWAVTIDLAKCFDSVPHELIVKTAPKFIKDPLIREFILQYYNGNGTGVYQGDPLSPIIFAYISHFILQRIKPHTIHTQMYADDLILIMEGKSLLEIEKLLKTKIYPIITKYGLTVNDDKTEKETEKNLKKIKYLGIWLDKKEHIQKNLDKAKDHFSRYIYIYANDRLSNALKIQLFKAVILPQVLYGLDVFNLTKTDYEKIETWINVKIKNIIKVNIGTPTDIIRWETRTEPTKHMILKRKAKFLKKLKKLELEYLNKDLKLDEIEGIDWENMEEKEIKERLHETHIKTIQNKVDSSIGEKNWKLKKYLKIAQFPNNFAQKTTISKLEIINNPI</sequence>
<dbReference type="PROSITE" id="PS50878">
    <property type="entry name" value="RT_POL"/>
    <property type="match status" value="1"/>
</dbReference>
<dbReference type="EMBL" id="JANTQA010000057">
    <property type="protein sequence ID" value="KAJ3429636.1"/>
    <property type="molecule type" value="Genomic_DNA"/>
</dbReference>
<feature type="domain" description="Reverse transcriptase" evidence="1">
    <location>
        <begin position="570"/>
        <end position="802"/>
    </location>
</feature>
<dbReference type="SUPFAM" id="SSF56219">
    <property type="entry name" value="DNase I-like"/>
    <property type="match status" value="1"/>
</dbReference>
<dbReference type="Proteomes" id="UP001146793">
    <property type="component" value="Unassembled WGS sequence"/>
</dbReference>
<reference evidence="2" key="1">
    <citation type="submission" date="2022-08" db="EMBL/GenBank/DDBJ databases">
        <title>Novel sulphate-reducing endosymbionts in the free-living metamonad Anaeramoeba.</title>
        <authorList>
            <person name="Jerlstrom-Hultqvist J."/>
            <person name="Cepicka I."/>
            <person name="Gallot-Lavallee L."/>
            <person name="Salas-Leiva D."/>
            <person name="Curtis B.A."/>
            <person name="Zahonova K."/>
            <person name="Pipaliya S."/>
            <person name="Dacks J."/>
            <person name="Roger A.J."/>
        </authorList>
    </citation>
    <scope>NUCLEOTIDE SEQUENCE</scope>
    <source>
        <strain evidence="2">Busselton2</strain>
    </source>
</reference>
<name>A0AAV7YLA0_9EUKA</name>
<evidence type="ECO:0000313" key="3">
    <source>
        <dbReference type="Proteomes" id="UP001146793"/>
    </source>
</evidence>
<dbReference type="SUPFAM" id="SSF56672">
    <property type="entry name" value="DNA/RNA polymerases"/>
    <property type="match status" value="1"/>
</dbReference>
<dbReference type="PANTHER" id="PTHR47027:SF20">
    <property type="entry name" value="REVERSE TRANSCRIPTASE-LIKE PROTEIN WITH RNA-DIRECTED DNA POLYMERASE DOMAIN"/>
    <property type="match status" value="1"/>
</dbReference>
<dbReference type="InterPro" id="IPR043502">
    <property type="entry name" value="DNA/RNA_pol_sf"/>
</dbReference>
<dbReference type="PANTHER" id="PTHR47027">
    <property type="entry name" value="REVERSE TRANSCRIPTASE DOMAIN-CONTAINING PROTEIN"/>
    <property type="match status" value="1"/>
</dbReference>
<dbReference type="InterPro" id="IPR036691">
    <property type="entry name" value="Endo/exonu/phosph_ase_sf"/>
</dbReference>
<protein>
    <recommendedName>
        <fullName evidence="1">Reverse transcriptase domain-containing protein</fullName>
    </recommendedName>
</protein>
<accession>A0AAV7YLA0</accession>
<dbReference type="Gene3D" id="3.60.10.10">
    <property type="entry name" value="Endonuclease/exonuclease/phosphatase"/>
    <property type="match status" value="1"/>
</dbReference>
<dbReference type="Pfam" id="PF00078">
    <property type="entry name" value="RVT_1"/>
    <property type="match status" value="1"/>
</dbReference>
<evidence type="ECO:0000313" key="2">
    <source>
        <dbReference type="EMBL" id="KAJ3429636.1"/>
    </source>
</evidence>
<evidence type="ECO:0000259" key="1">
    <source>
        <dbReference type="PROSITE" id="PS50878"/>
    </source>
</evidence>
<proteinExistence type="predicted"/>
<dbReference type="InterPro" id="IPR000477">
    <property type="entry name" value="RT_dom"/>
</dbReference>
<gene>
    <name evidence="2" type="ORF">M0812_24992</name>
</gene>
<organism evidence="2 3">
    <name type="scientific">Anaeramoeba flamelloides</name>
    <dbReference type="NCBI Taxonomy" id="1746091"/>
    <lineage>
        <taxon>Eukaryota</taxon>
        <taxon>Metamonada</taxon>
        <taxon>Anaeramoebidae</taxon>
        <taxon>Anaeramoeba</taxon>
    </lineage>
</organism>